<dbReference type="OMA" id="TICSAMQ"/>
<sequence length="493" mass="53417">MEVEQISITVAALGKLSKFGDWWRPSYTTVSALSAALAEHLPLLQAEMIPSLMLNLGLACDNIPQETRAGIDVLLRRMASASVRGVRNQTASALASTIYAAETLPALHQDMHSLMSLTKIHLERKLTTTPIESLAGILGSVPSRTVRTCIADHLIQRLHNNLCKVDDYVRIAITAGVDGNTEVSDMLITCATSEALDFPPGALIAMRDASGEVLEANSVPDIYLIDAVIGYGRVSPTICSAMQWQVDNFADNTNSAFDASSLTTLPLSYQQAAVYLIHHLHGRCAEADELLRILLRRMTIHTLNTTELSLLARYSPLLTTHPSLVPQIARRCLDIVTEVSVPFPSGHQEGNIHLAKLLCRVLSLLCKMDTGDASMMEIEKLRNLICQAAVRHASYLLPSDFVSLCTLVVQSGYHKISDVRLSLGDILGPSVLVKMKALKSSGAKERLAGLCRTMGFEAVDLSEKFSNNLHEVAASTESESLALVHPSSTASVS</sequence>
<dbReference type="AlphaFoldDB" id="C5LR74"/>
<dbReference type="GeneID" id="9057283"/>
<organism evidence="2">
    <name type="scientific">Perkinsus marinus (strain ATCC 50983 / TXsc)</name>
    <dbReference type="NCBI Taxonomy" id="423536"/>
    <lineage>
        <taxon>Eukaryota</taxon>
        <taxon>Sar</taxon>
        <taxon>Alveolata</taxon>
        <taxon>Perkinsozoa</taxon>
        <taxon>Perkinsea</taxon>
        <taxon>Perkinsida</taxon>
        <taxon>Perkinsidae</taxon>
        <taxon>Perkinsus</taxon>
    </lineage>
</organism>
<evidence type="ECO:0000313" key="2">
    <source>
        <dbReference type="Proteomes" id="UP000007800"/>
    </source>
</evidence>
<reference evidence="1 2" key="1">
    <citation type="submission" date="2008-07" db="EMBL/GenBank/DDBJ databases">
        <authorList>
            <person name="El-Sayed N."/>
            <person name="Caler E."/>
            <person name="Inman J."/>
            <person name="Amedeo P."/>
            <person name="Hass B."/>
            <person name="Wortman J."/>
        </authorList>
    </citation>
    <scope>NUCLEOTIDE SEQUENCE [LARGE SCALE GENOMIC DNA]</scope>
    <source>
        <strain evidence="2">ATCC 50983 / TXsc</strain>
    </source>
</reference>
<gene>
    <name evidence="1" type="ORF">Pmar_PMAR003030</name>
</gene>
<keyword evidence="2" id="KW-1185">Reference proteome</keyword>
<dbReference type="EMBL" id="GG684654">
    <property type="protein sequence ID" value="EER00959.1"/>
    <property type="molecule type" value="Genomic_DNA"/>
</dbReference>
<name>C5LR74_PERM5</name>
<dbReference type="Proteomes" id="UP000007800">
    <property type="component" value="Unassembled WGS sequence"/>
</dbReference>
<protein>
    <submittedName>
        <fullName evidence="1">Uncharacterized protein</fullName>
    </submittedName>
</protein>
<accession>C5LR74</accession>
<evidence type="ECO:0000313" key="1">
    <source>
        <dbReference type="EMBL" id="EER00959.1"/>
    </source>
</evidence>
<proteinExistence type="predicted"/>
<dbReference type="InParanoid" id="C5LR74"/>
<dbReference type="RefSeq" id="XP_002768241.1">
    <property type="nucleotide sequence ID" value="XM_002768195.1"/>
</dbReference>